<feature type="compositionally biased region" description="Low complexity" evidence="1">
    <location>
        <begin position="98"/>
        <end position="144"/>
    </location>
</feature>
<dbReference type="InterPro" id="IPR001810">
    <property type="entry name" value="F-box_dom"/>
</dbReference>
<proteinExistence type="predicted"/>
<dbReference type="PROSITE" id="PS50181">
    <property type="entry name" value="FBOX"/>
    <property type="match status" value="1"/>
</dbReference>
<dbReference type="EnsemblMetazoa" id="PHUM514870-RA">
    <property type="protein sequence ID" value="PHUM514870-PA"/>
    <property type="gene ID" value="PHUM514870"/>
</dbReference>
<dbReference type="Gene3D" id="3.80.10.10">
    <property type="entry name" value="Ribonuclease Inhibitor"/>
    <property type="match status" value="1"/>
</dbReference>
<dbReference type="InterPro" id="IPR032675">
    <property type="entry name" value="LRR_dom_sf"/>
</dbReference>
<protein>
    <submittedName>
        <fullName evidence="2">Uncharacterized protein</fullName>
    </submittedName>
</protein>
<evidence type="ECO:0000313" key="2">
    <source>
        <dbReference type="EnsemblMetazoa" id="PHUM514870-PA"/>
    </source>
</evidence>
<dbReference type="VEuPathDB" id="VectorBase:PHUM514870"/>
<organism evidence="2 3">
    <name type="scientific">Pediculus humanus subsp. corporis</name>
    <name type="common">Body louse</name>
    <dbReference type="NCBI Taxonomy" id="121224"/>
    <lineage>
        <taxon>Eukaryota</taxon>
        <taxon>Metazoa</taxon>
        <taxon>Ecdysozoa</taxon>
        <taxon>Arthropoda</taxon>
        <taxon>Hexapoda</taxon>
        <taxon>Insecta</taxon>
        <taxon>Pterygota</taxon>
        <taxon>Neoptera</taxon>
        <taxon>Paraneoptera</taxon>
        <taxon>Psocodea</taxon>
        <taxon>Troctomorpha</taxon>
        <taxon>Phthiraptera</taxon>
        <taxon>Anoplura</taxon>
        <taxon>Pediculidae</taxon>
        <taxon>Pediculus</taxon>
    </lineage>
</organism>
<keyword evidence="3" id="KW-1185">Reference proteome</keyword>
<dbReference type="InterPro" id="IPR036047">
    <property type="entry name" value="F-box-like_dom_sf"/>
</dbReference>
<dbReference type="Pfam" id="PF12937">
    <property type="entry name" value="F-box-like"/>
    <property type="match status" value="1"/>
</dbReference>
<dbReference type="AlphaFoldDB" id="A0A1S4MWV7"/>
<evidence type="ECO:0000313" key="3">
    <source>
        <dbReference type="Proteomes" id="UP000009046"/>
    </source>
</evidence>
<dbReference type="SUPFAM" id="SSF52047">
    <property type="entry name" value="RNI-like"/>
    <property type="match status" value="1"/>
</dbReference>
<dbReference type="SUPFAM" id="SSF81383">
    <property type="entry name" value="F-box domain"/>
    <property type="match status" value="1"/>
</dbReference>
<sequence>MPATHFGTKFLQSQNVIIKDHHHHHHHNPPVIVKTKCKRVRRPTSSASIENLIESKRCKKNLTTDRCSIKSLRHDYYTFSRKSDGKYKLEKKISLTNIKSTNQNNNTNNINNNNNSSSSDSSSSSSSSISSNENNNNNNNNNNKNKNKQKDKKIFYSNLSSSSSSSSSKKELNALLENVNISNDIKCWINTLPQELILKIFSYLPLGLLLHTIPNVCKKWEILAMDWTLWKTVENLTIRNMVISTNKLRTLLRTIPKLKTLELILRNDTEELLQELVDSHQNLEVLKLDRCYRSTLQMNILSQTVTSVLEYCPKLKTVMMTDTYFHSKSFYQCLARKFRDIERISVSCTTKSEMDIFMENLKQNVSDVEFQKVPMMGRAENKQIYWGPILGLVIRPIPTSPFHRQYNHNNYPTYAF</sequence>
<dbReference type="EMBL" id="AAZO01006262">
    <property type="status" value="NOT_ANNOTATED_CDS"/>
    <property type="molecule type" value="Genomic_DNA"/>
</dbReference>
<dbReference type="Proteomes" id="UP000009046">
    <property type="component" value="Unassembled WGS sequence"/>
</dbReference>
<accession>A0A1S4MWV7</accession>
<evidence type="ECO:0000256" key="1">
    <source>
        <dbReference type="SAM" id="MobiDB-lite"/>
    </source>
</evidence>
<dbReference type="InParanoid" id="A0A1S4MWV7"/>
<feature type="region of interest" description="Disordered" evidence="1">
    <location>
        <begin position="98"/>
        <end position="149"/>
    </location>
</feature>
<reference evidence="2" key="1">
    <citation type="submission" date="2020-05" db="UniProtKB">
        <authorList>
            <consortium name="EnsemblMetazoa"/>
        </authorList>
    </citation>
    <scope>IDENTIFICATION</scope>
    <source>
        <strain evidence="2">USDA</strain>
    </source>
</reference>
<name>A0A1S4MWV7_PEDHC</name>